<evidence type="ECO:0000259" key="1">
    <source>
        <dbReference type="Pfam" id="PF00075"/>
    </source>
</evidence>
<proteinExistence type="predicted"/>
<name>A0A6L5XX19_9FIRM</name>
<accession>A0A6L5XX19</accession>
<dbReference type="Pfam" id="PF00075">
    <property type="entry name" value="RNase_H"/>
    <property type="match status" value="1"/>
</dbReference>
<comment type="caution">
    <text evidence="2">The sequence shown here is derived from an EMBL/GenBank/DDBJ whole genome shotgun (WGS) entry which is preliminary data.</text>
</comment>
<organism evidence="2 3">
    <name type="scientific">Velocimicrobium porci</name>
    <dbReference type="NCBI Taxonomy" id="2606634"/>
    <lineage>
        <taxon>Bacteria</taxon>
        <taxon>Bacillati</taxon>
        <taxon>Bacillota</taxon>
        <taxon>Clostridia</taxon>
        <taxon>Lachnospirales</taxon>
        <taxon>Lachnospiraceae</taxon>
        <taxon>Velocimicrobium</taxon>
    </lineage>
</organism>
<dbReference type="AlphaFoldDB" id="A0A6L5XX19"/>
<dbReference type="GO" id="GO:0004523">
    <property type="term" value="F:RNA-DNA hybrid ribonuclease activity"/>
    <property type="evidence" value="ECO:0007669"/>
    <property type="project" value="InterPro"/>
</dbReference>
<dbReference type="Proteomes" id="UP000482209">
    <property type="component" value="Unassembled WGS sequence"/>
</dbReference>
<protein>
    <recommendedName>
        <fullName evidence="1">RNase H type-1 domain-containing protein</fullName>
    </recommendedName>
</protein>
<dbReference type="InterPro" id="IPR036397">
    <property type="entry name" value="RNaseH_sf"/>
</dbReference>
<evidence type="ECO:0000313" key="2">
    <source>
        <dbReference type="EMBL" id="MSS63159.1"/>
    </source>
</evidence>
<dbReference type="Gene3D" id="3.30.420.10">
    <property type="entry name" value="Ribonuclease H-like superfamily/Ribonuclease H"/>
    <property type="match status" value="1"/>
</dbReference>
<sequence length="160" mass="18751">MDEERIKRGKIVDISIYILASFHGNPEGYGKAIAFLEYIKSNGQIHTRMETVELEGTKNALLLKTCVKAIERLNKPCHITIYVDCPYIQGTLNRRLLEQWKQRDWKRATGQSPANLSDWKRMYNLLGVHQVTVEKYNKKYDKELKRILEGKRIWNEVGNK</sequence>
<gene>
    <name evidence="2" type="ORF">FYJ58_04605</name>
</gene>
<dbReference type="SUPFAM" id="SSF53098">
    <property type="entry name" value="Ribonuclease H-like"/>
    <property type="match status" value="1"/>
</dbReference>
<dbReference type="InterPro" id="IPR002156">
    <property type="entry name" value="RNaseH_domain"/>
</dbReference>
<evidence type="ECO:0000313" key="3">
    <source>
        <dbReference type="Proteomes" id="UP000482209"/>
    </source>
</evidence>
<keyword evidence="3" id="KW-1185">Reference proteome</keyword>
<dbReference type="EMBL" id="VUMT01000005">
    <property type="protein sequence ID" value="MSS63159.1"/>
    <property type="molecule type" value="Genomic_DNA"/>
</dbReference>
<feature type="domain" description="RNase H type-1" evidence="1">
    <location>
        <begin position="16"/>
        <end position="134"/>
    </location>
</feature>
<dbReference type="GO" id="GO:0003676">
    <property type="term" value="F:nucleic acid binding"/>
    <property type="evidence" value="ECO:0007669"/>
    <property type="project" value="InterPro"/>
</dbReference>
<reference evidence="2 3" key="1">
    <citation type="submission" date="2019-08" db="EMBL/GenBank/DDBJ databases">
        <title>In-depth cultivation of the pig gut microbiome towards novel bacterial diversity and tailored functional studies.</title>
        <authorList>
            <person name="Wylensek D."/>
            <person name="Hitch T.C.A."/>
            <person name="Clavel T."/>
        </authorList>
    </citation>
    <scope>NUCLEOTIDE SEQUENCE [LARGE SCALE GENOMIC DNA]</scope>
    <source>
        <strain evidence="2 3">WCA-693-APC-MOT-I</strain>
    </source>
</reference>
<dbReference type="InterPro" id="IPR012337">
    <property type="entry name" value="RNaseH-like_sf"/>
</dbReference>